<dbReference type="eggNOG" id="COG2124">
    <property type="taxonomic scope" value="Bacteria"/>
</dbReference>
<dbReference type="PANTHER" id="PTHR46696:SF4">
    <property type="entry name" value="BIOTIN BIOSYNTHESIS CYTOCHROME P450"/>
    <property type="match status" value="1"/>
</dbReference>
<dbReference type="PRINTS" id="PR00359">
    <property type="entry name" value="BP450"/>
</dbReference>
<keyword evidence="7 8" id="KW-0503">Monooxygenase</keyword>
<dbReference type="InterPro" id="IPR001128">
    <property type="entry name" value="Cyt_P450"/>
</dbReference>
<evidence type="ECO:0000256" key="7">
    <source>
        <dbReference type="ARBA" id="ARBA00023033"/>
    </source>
</evidence>
<comment type="cofactor">
    <cofactor evidence="1">
        <name>heme</name>
        <dbReference type="ChEBI" id="CHEBI:30413"/>
    </cofactor>
</comment>
<dbReference type="GO" id="GO:0006707">
    <property type="term" value="P:cholesterol catabolic process"/>
    <property type="evidence" value="ECO:0007669"/>
    <property type="project" value="TreeGrafter"/>
</dbReference>
<dbReference type="GO" id="GO:0005506">
    <property type="term" value="F:iron ion binding"/>
    <property type="evidence" value="ECO:0007669"/>
    <property type="project" value="InterPro"/>
</dbReference>
<dbReference type="EMBL" id="LZKQ01000336">
    <property type="protein sequence ID" value="OBI72439.1"/>
    <property type="molecule type" value="Genomic_DNA"/>
</dbReference>
<dbReference type="GO" id="GO:0036199">
    <property type="term" value="F:cholest-4-en-3-one 26-monooxygenase activity"/>
    <property type="evidence" value="ECO:0007669"/>
    <property type="project" value="TreeGrafter"/>
</dbReference>
<accession>A0A1A3BBS7</accession>
<dbReference type="PROSITE" id="PS00086">
    <property type="entry name" value="CYTOCHROME_P450"/>
    <property type="match status" value="1"/>
</dbReference>
<dbReference type="GO" id="GO:0008395">
    <property type="term" value="F:steroid hydroxylase activity"/>
    <property type="evidence" value="ECO:0007669"/>
    <property type="project" value="TreeGrafter"/>
</dbReference>
<comment type="similarity">
    <text evidence="2 8">Belongs to the cytochrome P450 family.</text>
</comment>
<keyword evidence="6 8" id="KW-0408">Iron</keyword>
<evidence type="ECO:0000256" key="2">
    <source>
        <dbReference type="ARBA" id="ARBA00010617"/>
    </source>
</evidence>
<dbReference type="Gene3D" id="1.10.630.10">
    <property type="entry name" value="Cytochrome P450"/>
    <property type="match status" value="1"/>
</dbReference>
<dbReference type="Pfam" id="PF00067">
    <property type="entry name" value="p450"/>
    <property type="match status" value="1"/>
</dbReference>
<proteinExistence type="inferred from homology"/>
<gene>
    <name evidence="9" type="ORF">A9X01_08210</name>
</gene>
<dbReference type="FunFam" id="1.10.630.10:FF:000018">
    <property type="entry name" value="Cytochrome P450 monooxygenase"/>
    <property type="match status" value="1"/>
</dbReference>
<dbReference type="SUPFAM" id="SSF48264">
    <property type="entry name" value="Cytochrome P450"/>
    <property type="match status" value="1"/>
</dbReference>
<organism evidence="9 10">
    <name type="scientific">Mycobacterium asiaticum</name>
    <dbReference type="NCBI Taxonomy" id="1790"/>
    <lineage>
        <taxon>Bacteria</taxon>
        <taxon>Bacillati</taxon>
        <taxon>Actinomycetota</taxon>
        <taxon>Actinomycetes</taxon>
        <taxon>Mycobacteriales</taxon>
        <taxon>Mycobacteriaceae</taxon>
        <taxon>Mycobacterium</taxon>
    </lineage>
</organism>
<comment type="caution">
    <text evidence="9">The sequence shown here is derived from an EMBL/GenBank/DDBJ whole genome shotgun (WGS) entry which is preliminary data.</text>
</comment>
<evidence type="ECO:0000256" key="1">
    <source>
        <dbReference type="ARBA" id="ARBA00001971"/>
    </source>
</evidence>
<protein>
    <submittedName>
        <fullName evidence="9">Cytochrome</fullName>
    </submittedName>
</protein>
<dbReference type="InterPro" id="IPR017972">
    <property type="entry name" value="Cyt_P450_CS"/>
</dbReference>
<sequence length="398" mass="45212">MTTMNLRWDPFDRALHKEPYEVWKRLRNEAPVYRNEEYDFYALSRFTDVLEASLDTETFSSEHGVTLDGIGPDPWPSPRPIIMMDPPDHTALRKMVNRTFFRTQVATLEERVRGLCHSYLDRFVDTDGFDYVRDFSMKLPVMVISSLLGFPEEDHDNLREWSDAQLHREEGTAQLSQDGQDANAKLLGYYAEQIKQRRITATDDIVGNLMNTDLVQAGKETRRLDDTEMLMFVATINVAGNETVARLLGWAALTLARNPDQRAKLVADPQLIPGAVEELLRYDAPSPVQGRFTSRDVTYHDTLIPAGSRVALLTGSAGRDERQYENPDTFDVERKGIRHISFGHGSHFCLGAALARLEARIALEETLARFPSWEVDEENVSYVHTNTVRGPASVPIRL</sequence>
<evidence type="ECO:0000256" key="4">
    <source>
        <dbReference type="ARBA" id="ARBA00022723"/>
    </source>
</evidence>
<dbReference type="AlphaFoldDB" id="A0A1A3BBS7"/>
<evidence type="ECO:0000256" key="3">
    <source>
        <dbReference type="ARBA" id="ARBA00022617"/>
    </source>
</evidence>
<evidence type="ECO:0000256" key="8">
    <source>
        <dbReference type="RuleBase" id="RU000461"/>
    </source>
</evidence>
<keyword evidence="5 8" id="KW-0560">Oxidoreductase</keyword>
<evidence type="ECO:0000256" key="5">
    <source>
        <dbReference type="ARBA" id="ARBA00023002"/>
    </source>
</evidence>
<evidence type="ECO:0000256" key="6">
    <source>
        <dbReference type="ARBA" id="ARBA00023004"/>
    </source>
</evidence>
<dbReference type="PANTHER" id="PTHR46696">
    <property type="entry name" value="P450, PUTATIVE (EUROFUNG)-RELATED"/>
    <property type="match status" value="1"/>
</dbReference>
<dbReference type="Proteomes" id="UP000093795">
    <property type="component" value="Unassembled WGS sequence"/>
</dbReference>
<dbReference type="OrthoDB" id="502624at2"/>
<name>A0A1A3BBS7_MYCAS</name>
<evidence type="ECO:0000313" key="9">
    <source>
        <dbReference type="EMBL" id="OBI72439.1"/>
    </source>
</evidence>
<dbReference type="PRINTS" id="PR00385">
    <property type="entry name" value="P450"/>
</dbReference>
<dbReference type="RefSeq" id="WP_065123868.1">
    <property type="nucleotide sequence ID" value="NZ_LZKQ01000336.1"/>
</dbReference>
<dbReference type="GO" id="GO:0020037">
    <property type="term" value="F:heme binding"/>
    <property type="evidence" value="ECO:0007669"/>
    <property type="project" value="InterPro"/>
</dbReference>
<dbReference type="InterPro" id="IPR002397">
    <property type="entry name" value="Cyt_P450_B"/>
</dbReference>
<dbReference type="InterPro" id="IPR036396">
    <property type="entry name" value="Cyt_P450_sf"/>
</dbReference>
<dbReference type="CDD" id="cd11078">
    <property type="entry name" value="CYP130-like"/>
    <property type="match status" value="1"/>
</dbReference>
<keyword evidence="3 8" id="KW-0349">Heme</keyword>
<reference evidence="9 10" key="1">
    <citation type="submission" date="2016-06" db="EMBL/GenBank/DDBJ databases">
        <authorList>
            <person name="Kjaerup R.B."/>
            <person name="Dalgaard T.S."/>
            <person name="Juul-Madsen H.R."/>
        </authorList>
    </citation>
    <scope>NUCLEOTIDE SEQUENCE [LARGE SCALE GENOMIC DNA]</scope>
    <source>
        <strain evidence="9 10">1081914.2</strain>
    </source>
</reference>
<evidence type="ECO:0000313" key="10">
    <source>
        <dbReference type="Proteomes" id="UP000093795"/>
    </source>
</evidence>
<keyword evidence="4 8" id="KW-0479">Metal-binding</keyword>